<feature type="region of interest" description="Disordered" evidence="1">
    <location>
        <begin position="525"/>
        <end position="556"/>
    </location>
</feature>
<proteinExistence type="predicted"/>
<evidence type="ECO:0000256" key="1">
    <source>
        <dbReference type="SAM" id="MobiDB-lite"/>
    </source>
</evidence>
<comment type="caution">
    <text evidence="2">The sequence shown here is derived from an EMBL/GenBank/DDBJ whole genome shotgun (WGS) entry which is preliminary data.</text>
</comment>
<feature type="compositionally biased region" description="Acidic residues" evidence="1">
    <location>
        <begin position="525"/>
        <end position="540"/>
    </location>
</feature>
<feature type="region of interest" description="Disordered" evidence="1">
    <location>
        <begin position="86"/>
        <end position="140"/>
    </location>
</feature>
<evidence type="ECO:0000313" key="2">
    <source>
        <dbReference type="EMBL" id="KAF6804708.1"/>
    </source>
</evidence>
<feature type="compositionally biased region" description="Basic and acidic residues" evidence="1">
    <location>
        <begin position="116"/>
        <end position="130"/>
    </location>
</feature>
<dbReference type="Proteomes" id="UP000652219">
    <property type="component" value="Unassembled WGS sequence"/>
</dbReference>
<feature type="compositionally biased region" description="Basic and acidic residues" evidence="1">
    <location>
        <begin position="86"/>
        <end position="105"/>
    </location>
</feature>
<sequence length="838" mass="93661">MDEELHIATVGPRSFLFFVVADVGPPGPGGRHRSLAVTYRQGRGHGPSRSMNTARRRIRQVVQDVARAVDILSSPANRTAIEAERSLAAAEHRRPGRPEPSRVEVPDLPQPSLADDMFHGKPQDVEHPGDRPPSSPPRVDEWVREYPFISACLRLALIRADDEEDDGAAGIDDVQERPLATVFRENALEYGAVVIDVSDLDDVRYGIVGSKIHYVAATGAGFAGTMGWDVTESYYHGPPPRLFLDNSGSRTPLSGAAYVDKFRVGLKGRPEEWPALQRLECHRVVDRQTLGSIWPPALRTSGEDDGNPIPGVADDDAAVQKFASDLLSSETIDIEAHRNTINLPNFQDRLRTCLLKDPERLRPSEASTQLLRLAYASCRHLDWTTYRNLSYEHIASTLLDPAHFDNAQALSICVDEINGSSAPLLEALEQREMIRNICFLEGPSRTSDGKSLNIFLQVCASSCASDLLESRNFFVTCAFSAPLLRHAWQRDPATGARVDLPAFRKAFPVQHMFVRQQFVPHEEVEPQDIMDYDQEEEEEKERERQERGEVEEEEKEPDAVFRPCHFYVGDALLKPKCFVSGFLQYCRWILDDRHLVSFAATPSSPSLPRSMDIHVGPIPAENLAAAEVATPVPFGFLEPGDWAVVVSHEWRTTQRIRKERRLHMSWGYPGDWLIGVPVVRYAFLRARQRIVLPGGAGPELEQLAGPDFVDVAGGVKEFLHETGVDWKLVDERLEETKRSLRERWHPGEGPAEDLPADMELFEVLNEAEARIVFKDFLADAAGVRNGTVFRSLEESDTAGGARPLGSQRRLEPPEIHLSGYRPRSDEGTSWLYGPPTMV</sequence>
<evidence type="ECO:0000313" key="3">
    <source>
        <dbReference type="Proteomes" id="UP000652219"/>
    </source>
</evidence>
<keyword evidence="3" id="KW-1185">Reference proteome</keyword>
<accession>A0A8H6MQM8</accession>
<feature type="region of interest" description="Disordered" evidence="1">
    <location>
        <begin position="794"/>
        <end position="838"/>
    </location>
</feature>
<protein>
    <submittedName>
        <fullName evidence="2">Uncharacterized protein</fullName>
    </submittedName>
</protein>
<name>A0A8H6MQM8_9PEZI</name>
<reference evidence="2 3" key="1">
    <citation type="journal article" date="2020" name="Phytopathology">
        <title>Genome Sequence Resources of Colletotrichum truncatum, C. plurivorum, C. musicola, and C. sojae: Four Species Pathogenic to Soybean (Glycine max).</title>
        <authorList>
            <person name="Rogerio F."/>
            <person name="Boufleur T.R."/>
            <person name="Ciampi-Guillardi M."/>
            <person name="Sukno S.A."/>
            <person name="Thon M.R."/>
            <person name="Massola Junior N.S."/>
            <person name="Baroncelli R."/>
        </authorList>
    </citation>
    <scope>NUCLEOTIDE SEQUENCE [LARGE SCALE GENOMIC DNA]</scope>
    <source>
        <strain evidence="2 3">LFN0009</strain>
    </source>
</reference>
<dbReference type="EMBL" id="WIGN01000201">
    <property type="protein sequence ID" value="KAF6804708.1"/>
    <property type="molecule type" value="Genomic_DNA"/>
</dbReference>
<gene>
    <name evidence="2" type="ORF">CSOJ01_09997</name>
</gene>
<dbReference type="AlphaFoldDB" id="A0A8H6MQM8"/>
<organism evidence="2 3">
    <name type="scientific">Colletotrichum sojae</name>
    <dbReference type="NCBI Taxonomy" id="2175907"/>
    <lineage>
        <taxon>Eukaryota</taxon>
        <taxon>Fungi</taxon>
        <taxon>Dikarya</taxon>
        <taxon>Ascomycota</taxon>
        <taxon>Pezizomycotina</taxon>
        <taxon>Sordariomycetes</taxon>
        <taxon>Hypocreomycetidae</taxon>
        <taxon>Glomerellales</taxon>
        <taxon>Glomerellaceae</taxon>
        <taxon>Colletotrichum</taxon>
        <taxon>Colletotrichum orchidearum species complex</taxon>
    </lineage>
</organism>